<dbReference type="OrthoDB" id="597270at2"/>
<evidence type="ECO:0000313" key="3">
    <source>
        <dbReference type="Proteomes" id="UP000290889"/>
    </source>
</evidence>
<organism evidence="2 3">
    <name type="scientific">Muriicola soli</name>
    <dbReference type="NCBI Taxonomy" id="2507538"/>
    <lineage>
        <taxon>Bacteria</taxon>
        <taxon>Pseudomonadati</taxon>
        <taxon>Bacteroidota</taxon>
        <taxon>Flavobacteriia</taxon>
        <taxon>Flavobacteriales</taxon>
        <taxon>Flavobacteriaceae</taxon>
        <taxon>Muriicola</taxon>
    </lineage>
</organism>
<dbReference type="EMBL" id="CP035544">
    <property type="protein sequence ID" value="QBA64265.1"/>
    <property type="molecule type" value="Genomic_DNA"/>
</dbReference>
<protein>
    <submittedName>
        <fullName evidence="2">Glycosyltransferase</fullName>
    </submittedName>
</protein>
<dbReference type="RefSeq" id="WP_129604163.1">
    <property type="nucleotide sequence ID" value="NZ_CP035544.1"/>
</dbReference>
<dbReference type="PANTHER" id="PTHR22916">
    <property type="entry name" value="GLYCOSYLTRANSFERASE"/>
    <property type="match status" value="1"/>
</dbReference>
<evidence type="ECO:0000313" key="2">
    <source>
        <dbReference type="EMBL" id="QBA64265.1"/>
    </source>
</evidence>
<dbReference type="SUPFAM" id="SSF53448">
    <property type="entry name" value="Nucleotide-diphospho-sugar transferases"/>
    <property type="match status" value="1"/>
</dbReference>
<dbReference type="PANTHER" id="PTHR22916:SF3">
    <property type="entry name" value="UDP-GLCNAC:BETAGAL BETA-1,3-N-ACETYLGLUCOSAMINYLTRANSFERASE-LIKE PROTEIN 1"/>
    <property type="match status" value="1"/>
</dbReference>
<dbReference type="GO" id="GO:0016758">
    <property type="term" value="F:hexosyltransferase activity"/>
    <property type="evidence" value="ECO:0007669"/>
    <property type="project" value="UniProtKB-ARBA"/>
</dbReference>
<sequence length="336" mass="38821">MNIEIISILMPFRNTEKYLKECLDSVLSQTYPHWELIAVDDHSRDSSYALVSKYSHADSRIKLIKNKGEGIIMALRTALQVASGGMVSRMDSDDVMVPDKLEIMQQQLHTAGKGHIALGLVNYFSAKGIGNGYLRYQNWLNGLTMKGRNFEERYKECVIPSPCWMVFKEDLYKCSAFDENRYPEDYDLAFRMYEAGLKCLPSQKVLHLWRDYASRTSRTSPDYANNSFLKIKSHYFLKHDRIENRPLLLWGAGTKGKTTARLLLENDCEFHWVCDNPKKTGKKIYGQKLRPYEAPANWSESPQSIITVANSKAQLQIRNYLNGKSHVEMTDYFFFC</sequence>
<feature type="domain" description="Glycosyltransferase 2-like" evidence="1">
    <location>
        <begin position="7"/>
        <end position="171"/>
    </location>
</feature>
<name>A0A411E957_9FLAO</name>
<proteinExistence type="predicted"/>
<keyword evidence="2" id="KW-0808">Transferase</keyword>
<keyword evidence="3" id="KW-1185">Reference proteome</keyword>
<accession>A0A411E957</accession>
<dbReference type="KEGG" id="mur:EQY75_06830"/>
<reference evidence="2 3" key="1">
    <citation type="submission" date="2019-01" db="EMBL/GenBank/DDBJ databases">
        <title>Muriicola soli sp. nov., isolated from soil.</title>
        <authorList>
            <person name="Kang H.J."/>
            <person name="Kim S.B."/>
        </authorList>
    </citation>
    <scope>NUCLEOTIDE SEQUENCE [LARGE SCALE GENOMIC DNA]</scope>
    <source>
        <strain evidence="2 3">MMS17-SY002</strain>
    </source>
</reference>
<dbReference type="CDD" id="cd00761">
    <property type="entry name" value="Glyco_tranf_GTA_type"/>
    <property type="match status" value="1"/>
</dbReference>
<dbReference type="Proteomes" id="UP000290889">
    <property type="component" value="Chromosome"/>
</dbReference>
<evidence type="ECO:0000259" key="1">
    <source>
        <dbReference type="Pfam" id="PF00535"/>
    </source>
</evidence>
<dbReference type="AlphaFoldDB" id="A0A411E957"/>
<gene>
    <name evidence="2" type="ORF">EQY75_06830</name>
</gene>
<dbReference type="InterPro" id="IPR029044">
    <property type="entry name" value="Nucleotide-diphossugar_trans"/>
</dbReference>
<dbReference type="InterPro" id="IPR001173">
    <property type="entry name" value="Glyco_trans_2-like"/>
</dbReference>
<dbReference type="Gene3D" id="3.90.550.10">
    <property type="entry name" value="Spore Coat Polysaccharide Biosynthesis Protein SpsA, Chain A"/>
    <property type="match status" value="1"/>
</dbReference>
<dbReference type="Pfam" id="PF00535">
    <property type="entry name" value="Glycos_transf_2"/>
    <property type="match status" value="1"/>
</dbReference>